<dbReference type="Proteomes" id="UP001159363">
    <property type="component" value="Chromosome 1"/>
</dbReference>
<keyword evidence="3" id="KW-1185">Reference proteome</keyword>
<evidence type="ECO:0000313" key="2">
    <source>
        <dbReference type="EMBL" id="KAJ8897464.1"/>
    </source>
</evidence>
<protein>
    <submittedName>
        <fullName evidence="2">Uncharacterized protein</fullName>
    </submittedName>
</protein>
<sequence length="175" mass="19466">MKNTELYPAHLHHHKMLEQPGPSSISVGPLDISPVPTIRKRISTSGLKATSPAVITFSPCKQTLVLSLEKSKRIKCQPYKRRGNYKRGGAASAGTGRRRRARGRSGTQNIFPCATVETLIWTSALFKVDLQLKMMQTACFVVKSFQLTAIKRCEFSVHCAACGHMKSVREMTDIY</sequence>
<feature type="non-terminal residue" evidence="2">
    <location>
        <position position="175"/>
    </location>
</feature>
<gene>
    <name evidence="2" type="ORF">PR048_002810</name>
</gene>
<organism evidence="2 3">
    <name type="scientific">Dryococelus australis</name>
    <dbReference type="NCBI Taxonomy" id="614101"/>
    <lineage>
        <taxon>Eukaryota</taxon>
        <taxon>Metazoa</taxon>
        <taxon>Ecdysozoa</taxon>
        <taxon>Arthropoda</taxon>
        <taxon>Hexapoda</taxon>
        <taxon>Insecta</taxon>
        <taxon>Pterygota</taxon>
        <taxon>Neoptera</taxon>
        <taxon>Polyneoptera</taxon>
        <taxon>Phasmatodea</taxon>
        <taxon>Verophasmatodea</taxon>
        <taxon>Anareolatae</taxon>
        <taxon>Phasmatidae</taxon>
        <taxon>Eurycanthinae</taxon>
        <taxon>Dryococelus</taxon>
    </lineage>
</organism>
<evidence type="ECO:0000256" key="1">
    <source>
        <dbReference type="SAM" id="MobiDB-lite"/>
    </source>
</evidence>
<proteinExistence type="predicted"/>
<dbReference type="EMBL" id="JARBHB010000001">
    <property type="protein sequence ID" value="KAJ8897464.1"/>
    <property type="molecule type" value="Genomic_DNA"/>
</dbReference>
<reference evidence="2 3" key="1">
    <citation type="submission" date="2023-02" db="EMBL/GenBank/DDBJ databases">
        <title>LHISI_Scaffold_Assembly.</title>
        <authorList>
            <person name="Stuart O.P."/>
            <person name="Cleave R."/>
            <person name="Magrath M.J.L."/>
            <person name="Mikheyev A.S."/>
        </authorList>
    </citation>
    <scope>NUCLEOTIDE SEQUENCE [LARGE SCALE GENOMIC DNA]</scope>
    <source>
        <strain evidence="2">Daus_M_001</strain>
        <tissue evidence="2">Leg muscle</tissue>
    </source>
</reference>
<comment type="caution">
    <text evidence="2">The sequence shown here is derived from an EMBL/GenBank/DDBJ whole genome shotgun (WGS) entry which is preliminary data.</text>
</comment>
<name>A0ABQ9ILD7_9NEOP</name>
<accession>A0ABQ9ILD7</accession>
<evidence type="ECO:0000313" key="3">
    <source>
        <dbReference type="Proteomes" id="UP001159363"/>
    </source>
</evidence>
<feature type="region of interest" description="Disordered" evidence="1">
    <location>
        <begin position="82"/>
        <end position="105"/>
    </location>
</feature>